<dbReference type="GO" id="GO:0006310">
    <property type="term" value="P:DNA recombination"/>
    <property type="evidence" value="ECO:0007669"/>
    <property type="project" value="UniProtKB-KW"/>
</dbReference>
<dbReference type="InterPro" id="IPR051917">
    <property type="entry name" value="Transposase-Integrase"/>
</dbReference>
<dbReference type="PANTHER" id="PTHR10948">
    <property type="entry name" value="TRANSPOSASE"/>
    <property type="match status" value="1"/>
</dbReference>
<feature type="region of interest" description="Disordered" evidence="2">
    <location>
        <begin position="45"/>
        <end position="69"/>
    </location>
</feature>
<accession>A0A098BX72</accession>
<dbReference type="InterPro" id="IPR001584">
    <property type="entry name" value="Integrase_cat-core"/>
</dbReference>
<dbReference type="GO" id="GO:0004803">
    <property type="term" value="F:transposase activity"/>
    <property type="evidence" value="ECO:0007669"/>
    <property type="project" value="TreeGrafter"/>
</dbReference>
<dbReference type="GO" id="GO:0005829">
    <property type="term" value="C:cytosol"/>
    <property type="evidence" value="ECO:0007669"/>
    <property type="project" value="TreeGrafter"/>
</dbReference>
<dbReference type="InterPro" id="IPR053392">
    <property type="entry name" value="Transposase_IS30-like"/>
</dbReference>
<dbReference type="Pfam" id="PF13936">
    <property type="entry name" value="HTH_38"/>
    <property type="match status" value="1"/>
</dbReference>
<feature type="domain" description="Integrase catalytic" evidence="3">
    <location>
        <begin position="66"/>
        <end position="227"/>
    </location>
</feature>
<dbReference type="STRING" id="1562970.ING2E5B_0478"/>
<dbReference type="GO" id="GO:0032196">
    <property type="term" value="P:transposition"/>
    <property type="evidence" value="ECO:0007669"/>
    <property type="project" value="TreeGrafter"/>
</dbReference>
<dbReference type="PROSITE" id="PS50994">
    <property type="entry name" value="INTEGRASE"/>
    <property type="match status" value="1"/>
</dbReference>
<dbReference type="PATRIC" id="fig|1562970.3.peg.472"/>
<evidence type="ECO:0000259" key="3">
    <source>
        <dbReference type="PROSITE" id="PS50994"/>
    </source>
</evidence>
<dbReference type="Gene3D" id="3.30.420.10">
    <property type="entry name" value="Ribonuclease H-like superfamily/Ribonuclease H"/>
    <property type="match status" value="1"/>
</dbReference>
<sequence length="228" mass="26239">MLLMKKYKQLTSEQRYAIYLGLENGDTQRTIASLIGVGPSAVSRELQRNKDKRGGSVRGIPNRRSIRERPVEADGKRFGDFEMDTMIGADQSEAILTVTERKTNLVMIGELPRGRDSKGLAKVLCRMLLPYKDVIRTITTDNGLEFAAHERITEMLEAPVYFTDPYSAWQKGSIENANKLIRQYIPKGASFKDYPPDRLKRIQHRLNERPRKKLDFNTPKVEFYKQLM</sequence>
<dbReference type="InterPro" id="IPR036397">
    <property type="entry name" value="RNaseH_sf"/>
</dbReference>
<evidence type="ECO:0000313" key="5">
    <source>
        <dbReference type="Proteomes" id="UP000032417"/>
    </source>
</evidence>
<dbReference type="PANTHER" id="PTHR10948:SF23">
    <property type="entry name" value="TRANSPOSASE INSI FOR INSERTION SEQUENCE ELEMENT IS30A-RELATED"/>
    <property type="match status" value="1"/>
</dbReference>
<keyword evidence="1" id="KW-0233">DNA recombination</keyword>
<keyword evidence="5" id="KW-1185">Reference proteome</keyword>
<dbReference type="AlphaFoldDB" id="A0A098BX72"/>
<evidence type="ECO:0000313" key="4">
    <source>
        <dbReference type="EMBL" id="CEA15245.1"/>
    </source>
</evidence>
<dbReference type="GO" id="GO:0003676">
    <property type="term" value="F:nucleic acid binding"/>
    <property type="evidence" value="ECO:0007669"/>
    <property type="project" value="InterPro"/>
</dbReference>
<organism evidence="4 5">
    <name type="scientific">Fermentimonas caenicola</name>
    <dbReference type="NCBI Taxonomy" id="1562970"/>
    <lineage>
        <taxon>Bacteria</taxon>
        <taxon>Pseudomonadati</taxon>
        <taxon>Bacteroidota</taxon>
        <taxon>Bacteroidia</taxon>
        <taxon>Bacteroidales</taxon>
        <taxon>Dysgonomonadaceae</taxon>
        <taxon>Fermentimonas</taxon>
    </lineage>
</organism>
<evidence type="ECO:0000256" key="2">
    <source>
        <dbReference type="SAM" id="MobiDB-lite"/>
    </source>
</evidence>
<dbReference type="InterPro" id="IPR012337">
    <property type="entry name" value="RNaseH-like_sf"/>
</dbReference>
<dbReference type="EMBL" id="LN515532">
    <property type="protein sequence ID" value="CEA15245.1"/>
    <property type="molecule type" value="Genomic_DNA"/>
</dbReference>
<dbReference type="KEGG" id="pbt:ING2E5B_0478"/>
<dbReference type="HOGENOM" id="CLU_035706_4_0_10"/>
<dbReference type="Proteomes" id="UP000032417">
    <property type="component" value="Chromosome 1"/>
</dbReference>
<dbReference type="InterPro" id="IPR025246">
    <property type="entry name" value="IS30-like_HTH"/>
</dbReference>
<reference evidence="4 5" key="1">
    <citation type="submission" date="2014-08" db="EMBL/GenBank/DDBJ databases">
        <authorList>
            <person name="Wibberg D."/>
        </authorList>
    </citation>
    <scope>NUCLEOTIDE SEQUENCE [LARGE SCALE GENOMIC DNA]</scope>
    <source>
        <strain evidence="5">ING2-E5B</strain>
    </source>
</reference>
<evidence type="ECO:0000256" key="1">
    <source>
        <dbReference type="ARBA" id="ARBA00023172"/>
    </source>
</evidence>
<name>A0A098BX72_9BACT</name>
<proteinExistence type="predicted"/>
<dbReference type="GO" id="GO:0015074">
    <property type="term" value="P:DNA integration"/>
    <property type="evidence" value="ECO:0007669"/>
    <property type="project" value="InterPro"/>
</dbReference>
<dbReference type="NCBIfam" id="NF033563">
    <property type="entry name" value="transpos_IS30"/>
    <property type="match status" value="1"/>
</dbReference>
<dbReference type="SUPFAM" id="SSF53098">
    <property type="entry name" value="Ribonuclease H-like"/>
    <property type="match status" value="1"/>
</dbReference>
<gene>
    <name evidence="4" type="ORF">ING2E5B_0478</name>
</gene>
<feature type="compositionally biased region" description="Basic and acidic residues" evidence="2">
    <location>
        <begin position="45"/>
        <end position="54"/>
    </location>
</feature>
<protein>
    <submittedName>
        <fullName evidence="4">Integrase core domain protein</fullName>
    </submittedName>
</protein>